<feature type="region of interest" description="Disordered" evidence="1">
    <location>
        <begin position="150"/>
        <end position="258"/>
    </location>
</feature>
<evidence type="ECO:0000256" key="1">
    <source>
        <dbReference type="SAM" id="MobiDB-lite"/>
    </source>
</evidence>
<comment type="caution">
    <text evidence="3">The sequence shown here is derived from an EMBL/GenBank/DDBJ whole genome shotgun (WGS) entry which is preliminary data.</text>
</comment>
<feature type="compositionally biased region" description="Basic and acidic residues" evidence="1">
    <location>
        <begin position="236"/>
        <end position="256"/>
    </location>
</feature>
<organism evidence="3 4">
    <name type="scientific">Seminavis robusta</name>
    <dbReference type="NCBI Taxonomy" id="568900"/>
    <lineage>
        <taxon>Eukaryota</taxon>
        <taxon>Sar</taxon>
        <taxon>Stramenopiles</taxon>
        <taxon>Ochrophyta</taxon>
        <taxon>Bacillariophyta</taxon>
        <taxon>Bacillariophyceae</taxon>
        <taxon>Bacillariophycidae</taxon>
        <taxon>Naviculales</taxon>
        <taxon>Naviculaceae</taxon>
        <taxon>Seminavis</taxon>
    </lineage>
</organism>
<feature type="transmembrane region" description="Helical" evidence="2">
    <location>
        <begin position="539"/>
        <end position="557"/>
    </location>
</feature>
<gene>
    <name evidence="3" type="ORF">SEMRO_121_G058810.1</name>
</gene>
<feature type="compositionally biased region" description="Polar residues" evidence="1">
    <location>
        <begin position="339"/>
        <end position="348"/>
    </location>
</feature>
<feature type="compositionally biased region" description="Polar residues" evidence="1">
    <location>
        <begin position="225"/>
        <end position="235"/>
    </location>
</feature>
<protein>
    <submittedName>
        <fullName evidence="3">Uncharacterized protein</fullName>
    </submittedName>
</protein>
<feature type="compositionally biased region" description="Low complexity" evidence="1">
    <location>
        <begin position="191"/>
        <end position="213"/>
    </location>
</feature>
<name>A0A9N8DEP5_9STRA</name>
<feature type="region of interest" description="Disordered" evidence="1">
    <location>
        <begin position="1"/>
        <end position="24"/>
    </location>
</feature>
<feature type="compositionally biased region" description="Low complexity" evidence="1">
    <location>
        <begin position="290"/>
        <end position="317"/>
    </location>
</feature>
<evidence type="ECO:0000313" key="4">
    <source>
        <dbReference type="Proteomes" id="UP001153069"/>
    </source>
</evidence>
<feature type="transmembrane region" description="Helical" evidence="2">
    <location>
        <begin position="569"/>
        <end position="587"/>
    </location>
</feature>
<evidence type="ECO:0000256" key="2">
    <source>
        <dbReference type="SAM" id="Phobius"/>
    </source>
</evidence>
<accession>A0A9N8DEP5</accession>
<feature type="compositionally biased region" description="Basic and acidic residues" evidence="1">
    <location>
        <begin position="150"/>
        <end position="188"/>
    </location>
</feature>
<feature type="transmembrane region" description="Helical" evidence="2">
    <location>
        <begin position="624"/>
        <end position="645"/>
    </location>
</feature>
<proteinExistence type="predicted"/>
<dbReference type="AlphaFoldDB" id="A0A9N8DEP5"/>
<feature type="region of interest" description="Disordered" evidence="1">
    <location>
        <begin position="290"/>
        <end position="349"/>
    </location>
</feature>
<reference evidence="3" key="1">
    <citation type="submission" date="2020-06" db="EMBL/GenBank/DDBJ databases">
        <authorList>
            <consortium name="Plant Systems Biology data submission"/>
        </authorList>
    </citation>
    <scope>NUCLEOTIDE SEQUENCE</scope>
    <source>
        <strain evidence="3">D6</strain>
    </source>
</reference>
<dbReference type="Proteomes" id="UP001153069">
    <property type="component" value="Unassembled WGS sequence"/>
</dbReference>
<dbReference type="EMBL" id="CAICTM010000120">
    <property type="protein sequence ID" value="CAB9501887.1"/>
    <property type="molecule type" value="Genomic_DNA"/>
</dbReference>
<feature type="transmembrane region" description="Helical" evidence="2">
    <location>
        <begin position="496"/>
        <end position="519"/>
    </location>
</feature>
<keyword evidence="2" id="KW-0472">Membrane</keyword>
<keyword evidence="2" id="KW-1133">Transmembrane helix</keyword>
<sequence>MNKRSRTPSTCTHRGIQESRDARSTVAIPSVKSVKTRELLQCKSWQSATSIVLLLLSVPCHYCQADHSSAQVDGKNPHNFSKVQQQFLPRRSAPRSFILASSSNYQYQYPYRSTAATKRPKEDYAITYKFPDEEEAETQKQKQLEKENKRLEKETQRLEKKQQLQEKKQRQEQQRQDREQQKLVEQRQRQAKMQQDTKTTKQATKTKQTQTKQPLVDDFGFDLSQPPSRKQILQQEQKEATEDAARQESKQLEEGKSAAIATDATTGMAWNTAKAIASGVGVCASVVASSSSNNNDNNNKLKNNSKSNSKSKTSNKNNKNKNKPKGIGWTRANNNNNNKRQQSTTQRTLLPIKPRWPFQPHATKPSRRWTTPADDHPLALQSEATIRNHGILQWLFGREKLPWTLSAIVALVYLVALTSRIGCDYYHDHRHPICWAPLRDMTASLHDGFCVWGANPTTGACTSNIHNSHQYSFYVDTALAVLTLLVGHANRTGTSWMVGIALLIGLHGLLHLGISHGVVCEGSLEHCWLSCPGTADAMAAPWQWILYGLYNLGVVTMDVRMAHFRLPLVLQYVLIGVVTVAFCALGSFAGATWALPAVFVQSHALVSVTGVFANCDRITPFMGWWFLGATVVGLTEFLACEPVLLKVGYGHVAYDTVLHLAMMASLVPRQY</sequence>
<keyword evidence="4" id="KW-1185">Reference proteome</keyword>
<evidence type="ECO:0000313" key="3">
    <source>
        <dbReference type="EMBL" id="CAB9501887.1"/>
    </source>
</evidence>
<keyword evidence="2" id="KW-0812">Transmembrane</keyword>